<dbReference type="Pfam" id="PF03711">
    <property type="entry name" value="OKR_DC_1_C"/>
    <property type="match status" value="1"/>
</dbReference>
<keyword evidence="3" id="KW-0663">Pyridoxal phosphate</keyword>
<dbReference type="Proteomes" id="UP000215043">
    <property type="component" value="Chromosome"/>
</dbReference>
<dbReference type="InterPro" id="IPR008286">
    <property type="entry name" value="Prn/Lys/Arg_de-COase_C"/>
</dbReference>
<dbReference type="GO" id="GO:0008792">
    <property type="term" value="F:arginine decarboxylase activity"/>
    <property type="evidence" value="ECO:0007669"/>
    <property type="project" value="TreeGrafter"/>
</dbReference>
<dbReference type="InterPro" id="IPR036633">
    <property type="entry name" value="Prn/Lys/Arg_de-COase_C_sf"/>
</dbReference>
<evidence type="ECO:0000259" key="6">
    <source>
        <dbReference type="PROSITE" id="PS00703"/>
    </source>
</evidence>
<keyword evidence="4" id="KW-0456">Lyase</keyword>
<dbReference type="KEGG" id="aey:CDG81_03310"/>
<evidence type="ECO:0000256" key="2">
    <source>
        <dbReference type="ARBA" id="ARBA00022793"/>
    </source>
</evidence>
<feature type="region of interest" description="Disordered" evidence="5">
    <location>
        <begin position="1"/>
        <end position="89"/>
    </location>
</feature>
<evidence type="ECO:0000256" key="1">
    <source>
        <dbReference type="ARBA" id="ARBA00010671"/>
    </source>
</evidence>
<gene>
    <name evidence="7" type="ORF">CDG81_03310</name>
</gene>
<dbReference type="SUPFAM" id="SSF53383">
    <property type="entry name" value="PLP-dependent transferases"/>
    <property type="match status" value="1"/>
</dbReference>
<name>A0A223RNQ4_9ACTN</name>
<dbReference type="Gene3D" id="3.90.100.10">
    <property type="entry name" value="Orn/Lys/Arg decarboxylase, C-terminal domain"/>
    <property type="match status" value="1"/>
</dbReference>
<evidence type="ECO:0000313" key="7">
    <source>
        <dbReference type="EMBL" id="ASU77496.1"/>
    </source>
</evidence>
<dbReference type="InterPro" id="IPR015422">
    <property type="entry name" value="PyrdxlP-dep_Trfase_small"/>
</dbReference>
<dbReference type="InterPro" id="IPR015424">
    <property type="entry name" value="PyrdxlP-dep_Trfase"/>
</dbReference>
<comment type="similarity">
    <text evidence="1">Belongs to the Orn/Lys/Arg decarboxylase class-I family.</text>
</comment>
<sequence length="832" mass="90699">MVTATMRSRPVWWCQNRSSTPSSRRSGCSGRQRPKGPPRRPERDSGLVSSGFPRKSRCHHGPRRDSASAAGPRPENIGEERFATPGRLSRPVSAVSALSKTVLLSRTGNPRLRRFSSPDRRTDGVRPTSRVRGVRAARGGPNPRRPMARTTVLFVVDERLSGSSERVDRLVAELTERGHEVRWRYPRPERSHPGEDEVGPPVAEGTDDGESGRDTHPETPVPGRRSSRAPFFQALREYGRSGTESWHSPAHAGGHALTNTQVGAEFADYLGSEVLRTDLSVSVPRFGSLLESTGPIGEAEREAARIFGADETFFVLNGSSGANRTIMHSCLARGDGALLDRNCHKCVCDGAALAGARPSYLAAQRNGYGLCGPIPPETLRRSGAGTSASYAAITNPTYDGICYDTTRVAELLGNSVRDLHFDEAWFAHAAFHPLYRNRYAMAVSGASGAPRVYAAQSTHKMLAALSQSAMIHVGAPEGETPDTHRLNLTYAMHASTSPSYPMIAGLEVASVMLDNGEGNALLDEVLDEAIRFRQEIAGRAADAAASGSGWFFDVWQPHTVDDPGSGQRFDFHRASPELLRAEPRCWTLDPEADWHGFAELDENYALLDPTKVTLLSPGCDQWGRFAAAGLPAGIVARYLAERGVVVEKTGHYTLLLLFSLGTSTAKRQHLCGALRDVKRAYDTDAPLIDVLPSLVSEYPERYRGETLRGLAHDMHERLRVHRLPELLDRAYTRLPRQPSTPADAHDEVVRGRTTPVPLDELDGRVAANMVVPVPPGVPILMPGEETGPADGASLGYLAALRDFDRAFPGFEHDVHGIDRDESGEYHLECLLT</sequence>
<protein>
    <recommendedName>
        <fullName evidence="6">Orn/Lys/Arg decarboxylases family 1 pyridoxal-P attachment site domain-containing protein</fullName>
    </recommendedName>
</protein>
<dbReference type="AlphaFoldDB" id="A0A223RNQ4"/>
<evidence type="ECO:0000256" key="5">
    <source>
        <dbReference type="SAM" id="MobiDB-lite"/>
    </source>
</evidence>
<dbReference type="InterPro" id="IPR000310">
    <property type="entry name" value="Orn/Lys/Arg_deCO2ase_major_dom"/>
</dbReference>
<evidence type="ECO:0000313" key="8">
    <source>
        <dbReference type="Proteomes" id="UP000215043"/>
    </source>
</evidence>
<evidence type="ECO:0000256" key="3">
    <source>
        <dbReference type="ARBA" id="ARBA00022898"/>
    </source>
</evidence>
<feature type="region of interest" description="Disordered" evidence="5">
    <location>
        <begin position="185"/>
        <end position="229"/>
    </location>
</feature>
<dbReference type="EMBL" id="CP022752">
    <property type="protein sequence ID" value="ASU77496.1"/>
    <property type="molecule type" value="Genomic_DNA"/>
</dbReference>
<dbReference type="OrthoDB" id="9815233at2"/>
<feature type="domain" description="Orn/Lys/Arg decarboxylases family 1 pyridoxal-P attachment site" evidence="6">
    <location>
        <begin position="455"/>
        <end position="469"/>
    </location>
</feature>
<feature type="compositionally biased region" description="Low complexity" evidence="5">
    <location>
        <begin position="130"/>
        <end position="142"/>
    </location>
</feature>
<dbReference type="Pfam" id="PF01276">
    <property type="entry name" value="OKR_DC_1"/>
    <property type="match status" value="1"/>
</dbReference>
<dbReference type="PANTHER" id="PTHR45229">
    <property type="entry name" value="CONSTITUTIVE ORNITHINE DECARBOXYLASE"/>
    <property type="match status" value="1"/>
</dbReference>
<dbReference type="InterPro" id="IPR011193">
    <property type="entry name" value="Orn/lys/arg_de-COase"/>
</dbReference>
<reference evidence="7 8" key="1">
    <citation type="submission" date="2017-08" db="EMBL/GenBank/DDBJ databases">
        <title>The complete genome sequence of moderately halophilic actinomycete Actinopolyspora erythraea YIM 90600, the producer of novel erythromycin, novel actinopolysporins A-C and tubercidin.</title>
        <authorList>
            <person name="Yin M."/>
            <person name="Tang S."/>
        </authorList>
    </citation>
    <scope>NUCLEOTIDE SEQUENCE [LARGE SCALE GENOMIC DNA]</scope>
    <source>
        <strain evidence="7 8">YIM 90600</strain>
    </source>
</reference>
<dbReference type="PANTHER" id="PTHR45229:SF3">
    <property type="entry name" value="BIODEGRADATIVE ARGININE DECARBOXYLASE"/>
    <property type="match status" value="1"/>
</dbReference>
<dbReference type="InterPro" id="IPR015421">
    <property type="entry name" value="PyrdxlP-dep_Trfase_major"/>
</dbReference>
<accession>A0A223RNQ4</accession>
<dbReference type="SUPFAM" id="SSF55904">
    <property type="entry name" value="Ornithine decarboxylase C-terminal domain"/>
    <property type="match status" value="1"/>
</dbReference>
<proteinExistence type="inferred from homology"/>
<feature type="compositionally biased region" description="Basic and acidic residues" evidence="5">
    <location>
        <begin position="185"/>
        <end position="195"/>
    </location>
</feature>
<dbReference type="GO" id="GO:0005829">
    <property type="term" value="C:cytosol"/>
    <property type="evidence" value="ECO:0007669"/>
    <property type="project" value="TreeGrafter"/>
</dbReference>
<dbReference type="PROSITE" id="PS00703">
    <property type="entry name" value="OKR_DC_1"/>
    <property type="match status" value="1"/>
</dbReference>
<evidence type="ECO:0000256" key="4">
    <source>
        <dbReference type="ARBA" id="ARBA00023239"/>
    </source>
</evidence>
<dbReference type="GO" id="GO:0030170">
    <property type="term" value="F:pyridoxal phosphate binding"/>
    <property type="evidence" value="ECO:0007669"/>
    <property type="project" value="TreeGrafter"/>
</dbReference>
<keyword evidence="2" id="KW-0210">Decarboxylase</keyword>
<dbReference type="GO" id="GO:0006527">
    <property type="term" value="P:L-arginine catabolic process"/>
    <property type="evidence" value="ECO:0007669"/>
    <property type="project" value="TreeGrafter"/>
</dbReference>
<dbReference type="Gene3D" id="3.40.640.10">
    <property type="entry name" value="Type I PLP-dependent aspartate aminotransferase-like (Major domain)"/>
    <property type="match status" value="1"/>
</dbReference>
<feature type="region of interest" description="Disordered" evidence="5">
    <location>
        <begin position="110"/>
        <end position="146"/>
    </location>
</feature>
<feature type="compositionally biased region" description="Low complexity" evidence="5">
    <location>
        <begin position="17"/>
        <end position="31"/>
    </location>
</feature>
<dbReference type="Gene3D" id="3.90.1150.10">
    <property type="entry name" value="Aspartate Aminotransferase, domain 1"/>
    <property type="match status" value="1"/>
</dbReference>
<organism evidence="7 8">
    <name type="scientific">Actinopolyspora erythraea</name>
    <dbReference type="NCBI Taxonomy" id="414996"/>
    <lineage>
        <taxon>Bacteria</taxon>
        <taxon>Bacillati</taxon>
        <taxon>Actinomycetota</taxon>
        <taxon>Actinomycetes</taxon>
        <taxon>Actinopolysporales</taxon>
        <taxon>Actinopolysporaceae</taxon>
        <taxon>Actinopolyspora</taxon>
    </lineage>
</organism>